<dbReference type="EMBL" id="MCFD01000003">
    <property type="protein sequence ID" value="ORX72344.1"/>
    <property type="molecule type" value="Genomic_DNA"/>
</dbReference>
<dbReference type="Gene3D" id="1.10.630.10">
    <property type="entry name" value="Cytochrome P450"/>
    <property type="match status" value="1"/>
</dbReference>
<dbReference type="OrthoDB" id="1470350at2759"/>
<dbReference type="GO" id="GO:0004497">
    <property type="term" value="F:monooxygenase activity"/>
    <property type="evidence" value="ECO:0007669"/>
    <property type="project" value="UniProtKB-KW"/>
</dbReference>
<dbReference type="GO" id="GO:0010181">
    <property type="term" value="F:FMN binding"/>
    <property type="evidence" value="ECO:0007669"/>
    <property type="project" value="InterPro"/>
</dbReference>
<sequence length="778" mass="86890">MLSSCPVSHELSPLFGDNDASSKVECHFSIVVEKGKRPDKDGFIVSVSAADTDLAMLRANIAQRSTGITMLPEAVAFEDEEGNEIVSIDQVQRARVVYLTTPIAGLEAPVVRGYPIFGIAPMLFSDMRQQSISYFDRYGDTFSYYLLGVKGYYTRDLAVTNATINDSEYFEKSMGYPWSELHELGGNGLITSSSDDPDWKLAHRLLVPAFSASAMNVYGHKMAEISEQACEWLDSHIGEPIEMFNFATSVTFQIIARIGFGFDFNLLDPAGTGQHPFTEGMDYCLKQMLVRFILTPLWKYLPIAANRKFAEHMRNMRATVQQVIDERRTSPDAASMKKDLLGFMLNARAPNEDGNLVGLSDRLIQEEIITFGIAGTETSSSTISFALQLLDKHRDVQHRALQELAAAGITADTPPTIQQTNKLTYLTQIINETLRLFPPVPVLLRKCKKDYILPGGIIIRKGDQLRIYVWGLHRDPKVFPDPLKFDPNRFSPENIKNIKPGSWVPFVSGSRACLGRQFAMMELRAVLARLLSRYEFHVVGNDEPRYHPAKLTTSPMNLFMTVQKRTSLPDANTPIATDAGGNNDNYTVEHPALHPLTHTVSADKLPRTFVVYGSNMGTSEDYATQITGQLRRMGFADITLLPLDDWDFASMQSADGRRSLVVAITSTYNGMPPDNARNFAKLLDQGTRTDILKDVDFVLFGCGNSLWHTFLKFPRHLYQRFVELGATPLTEFTAGDSNDDLDDEFMKWSLQVGMIVTGHYSSSVDAYIDVATSMLSEN</sequence>
<dbReference type="PANTHER" id="PTHR24291:SF50">
    <property type="entry name" value="BIFUNCTIONAL ALBAFLAVENONE MONOOXYGENASE_TERPENE SYNTHASE"/>
    <property type="match status" value="1"/>
</dbReference>
<dbReference type="InterPro" id="IPR050196">
    <property type="entry name" value="Cytochrome_P450_Monoox"/>
</dbReference>
<dbReference type="GO" id="GO:0005506">
    <property type="term" value="F:iron ion binding"/>
    <property type="evidence" value="ECO:0007669"/>
    <property type="project" value="InterPro"/>
</dbReference>
<name>A0A1Y1WGT7_9FUNG</name>
<gene>
    <name evidence="9" type="ORF">DL89DRAFT_265930</name>
</gene>
<dbReference type="SUPFAM" id="SSF52218">
    <property type="entry name" value="Flavoproteins"/>
    <property type="match status" value="1"/>
</dbReference>
<keyword evidence="6" id="KW-0503">Monooxygenase</keyword>
<feature type="domain" description="Flavodoxin-like" evidence="8">
    <location>
        <begin position="608"/>
        <end position="753"/>
    </location>
</feature>
<keyword evidence="10" id="KW-1185">Reference proteome</keyword>
<comment type="caution">
    <text evidence="9">The sequence shown here is derived from an EMBL/GenBank/DDBJ whole genome shotgun (WGS) entry which is preliminary data.</text>
</comment>
<dbReference type="PRINTS" id="PR00385">
    <property type="entry name" value="P450"/>
</dbReference>
<keyword evidence="5 7" id="KW-0408">Iron</keyword>
<evidence type="ECO:0000259" key="8">
    <source>
        <dbReference type="PROSITE" id="PS50902"/>
    </source>
</evidence>
<dbReference type="Pfam" id="PF00258">
    <property type="entry name" value="Flavodoxin_1"/>
    <property type="match status" value="1"/>
</dbReference>
<dbReference type="Proteomes" id="UP000193922">
    <property type="component" value="Unassembled WGS sequence"/>
</dbReference>
<dbReference type="GeneID" id="63803540"/>
<dbReference type="STRING" id="61395.A0A1Y1WGT7"/>
<dbReference type="AlphaFoldDB" id="A0A1Y1WGT7"/>
<evidence type="ECO:0000256" key="7">
    <source>
        <dbReference type="PIRSR" id="PIRSR602401-1"/>
    </source>
</evidence>
<dbReference type="RefSeq" id="XP_040745768.1">
    <property type="nucleotide sequence ID" value="XM_040886892.1"/>
</dbReference>
<evidence type="ECO:0000256" key="1">
    <source>
        <dbReference type="ARBA" id="ARBA00010617"/>
    </source>
</evidence>
<dbReference type="PANTHER" id="PTHR24291">
    <property type="entry name" value="CYTOCHROME P450 FAMILY 4"/>
    <property type="match status" value="1"/>
</dbReference>
<dbReference type="PRINTS" id="PR00463">
    <property type="entry name" value="EP450I"/>
</dbReference>
<dbReference type="SUPFAM" id="SSF48264">
    <property type="entry name" value="Cytochrome P450"/>
    <property type="match status" value="1"/>
</dbReference>
<keyword evidence="4" id="KW-0560">Oxidoreductase</keyword>
<dbReference type="InterPro" id="IPR036396">
    <property type="entry name" value="Cyt_P450_sf"/>
</dbReference>
<dbReference type="Gene3D" id="3.40.50.360">
    <property type="match status" value="1"/>
</dbReference>
<reference evidence="9 10" key="1">
    <citation type="submission" date="2016-07" db="EMBL/GenBank/DDBJ databases">
        <title>Pervasive Adenine N6-methylation of Active Genes in Fungi.</title>
        <authorList>
            <consortium name="DOE Joint Genome Institute"/>
            <person name="Mondo S.J."/>
            <person name="Dannebaum R.O."/>
            <person name="Kuo R.C."/>
            <person name="Labutti K."/>
            <person name="Haridas S."/>
            <person name="Kuo A."/>
            <person name="Salamov A."/>
            <person name="Ahrendt S.R."/>
            <person name="Lipzen A."/>
            <person name="Sullivan W."/>
            <person name="Andreopoulos W.B."/>
            <person name="Clum A."/>
            <person name="Lindquist E."/>
            <person name="Daum C."/>
            <person name="Ramamoorthy G.K."/>
            <person name="Gryganskyi A."/>
            <person name="Culley D."/>
            <person name="Magnuson J.K."/>
            <person name="James T.Y."/>
            <person name="O'Malley M.A."/>
            <person name="Stajich J.E."/>
            <person name="Spatafora J.W."/>
            <person name="Visel A."/>
            <person name="Grigoriev I.V."/>
        </authorList>
    </citation>
    <scope>NUCLEOTIDE SEQUENCE [LARGE SCALE GENOMIC DNA]</scope>
    <source>
        <strain evidence="9 10">ATCC 12442</strain>
    </source>
</reference>
<evidence type="ECO:0000256" key="5">
    <source>
        <dbReference type="ARBA" id="ARBA00023004"/>
    </source>
</evidence>
<dbReference type="InterPro" id="IPR002401">
    <property type="entry name" value="Cyt_P450_E_grp-I"/>
</dbReference>
<feature type="binding site" description="axial binding residue" evidence="7">
    <location>
        <position position="513"/>
    </location>
    <ligand>
        <name>heme</name>
        <dbReference type="ChEBI" id="CHEBI:30413"/>
    </ligand>
    <ligandPart>
        <name>Fe</name>
        <dbReference type="ChEBI" id="CHEBI:18248"/>
    </ligandPart>
</feature>
<comment type="similarity">
    <text evidence="1">Belongs to the cytochrome P450 family.</text>
</comment>
<dbReference type="InterPro" id="IPR008254">
    <property type="entry name" value="Flavodoxin/NO_synth"/>
</dbReference>
<comment type="cofactor">
    <cofactor evidence="7">
        <name>heme</name>
        <dbReference type="ChEBI" id="CHEBI:30413"/>
    </cofactor>
</comment>
<proteinExistence type="inferred from homology"/>
<keyword evidence="3 7" id="KW-0479">Metal-binding</keyword>
<dbReference type="Pfam" id="PF00067">
    <property type="entry name" value="p450"/>
    <property type="match status" value="1"/>
</dbReference>
<evidence type="ECO:0000256" key="2">
    <source>
        <dbReference type="ARBA" id="ARBA00022617"/>
    </source>
</evidence>
<accession>A0A1Y1WGT7</accession>
<evidence type="ECO:0000256" key="4">
    <source>
        <dbReference type="ARBA" id="ARBA00023002"/>
    </source>
</evidence>
<evidence type="ECO:0000313" key="9">
    <source>
        <dbReference type="EMBL" id="ORX72344.1"/>
    </source>
</evidence>
<dbReference type="InterPro" id="IPR029039">
    <property type="entry name" value="Flavoprotein-like_sf"/>
</dbReference>
<evidence type="ECO:0000256" key="3">
    <source>
        <dbReference type="ARBA" id="ARBA00022723"/>
    </source>
</evidence>
<dbReference type="PROSITE" id="PS50902">
    <property type="entry name" value="FLAVODOXIN_LIKE"/>
    <property type="match status" value="1"/>
</dbReference>
<dbReference type="InterPro" id="IPR001128">
    <property type="entry name" value="Cyt_P450"/>
</dbReference>
<dbReference type="GO" id="GO:0020037">
    <property type="term" value="F:heme binding"/>
    <property type="evidence" value="ECO:0007669"/>
    <property type="project" value="InterPro"/>
</dbReference>
<organism evidence="9 10">
    <name type="scientific">Linderina pennispora</name>
    <dbReference type="NCBI Taxonomy" id="61395"/>
    <lineage>
        <taxon>Eukaryota</taxon>
        <taxon>Fungi</taxon>
        <taxon>Fungi incertae sedis</taxon>
        <taxon>Zoopagomycota</taxon>
        <taxon>Kickxellomycotina</taxon>
        <taxon>Kickxellomycetes</taxon>
        <taxon>Kickxellales</taxon>
        <taxon>Kickxellaceae</taxon>
        <taxon>Linderina</taxon>
    </lineage>
</organism>
<dbReference type="GO" id="GO:0016705">
    <property type="term" value="F:oxidoreductase activity, acting on paired donors, with incorporation or reduction of molecular oxygen"/>
    <property type="evidence" value="ECO:0007669"/>
    <property type="project" value="InterPro"/>
</dbReference>
<evidence type="ECO:0000313" key="10">
    <source>
        <dbReference type="Proteomes" id="UP000193922"/>
    </source>
</evidence>
<keyword evidence="2 7" id="KW-0349">Heme</keyword>
<protein>
    <submittedName>
        <fullName evidence="9">Cytochrome P450</fullName>
    </submittedName>
</protein>
<evidence type="ECO:0000256" key="6">
    <source>
        <dbReference type="ARBA" id="ARBA00023033"/>
    </source>
</evidence>